<gene>
    <name evidence="1" type="ORF">MGAL_10B072393</name>
</gene>
<dbReference type="AlphaFoldDB" id="A0A8B6EWA6"/>
<dbReference type="EMBL" id="UYJE01005731">
    <property type="protein sequence ID" value="VDI39782.1"/>
    <property type="molecule type" value="Genomic_DNA"/>
</dbReference>
<evidence type="ECO:0000313" key="2">
    <source>
        <dbReference type="Proteomes" id="UP000596742"/>
    </source>
</evidence>
<accession>A0A8B6EWA6</accession>
<proteinExistence type="predicted"/>
<dbReference type="OrthoDB" id="6145076at2759"/>
<reference evidence="1" key="1">
    <citation type="submission" date="2018-11" db="EMBL/GenBank/DDBJ databases">
        <authorList>
            <person name="Alioto T."/>
            <person name="Alioto T."/>
        </authorList>
    </citation>
    <scope>NUCLEOTIDE SEQUENCE</scope>
</reference>
<name>A0A8B6EWA6_MYTGA</name>
<protein>
    <submittedName>
        <fullName evidence="1">Uncharacterized protein</fullName>
    </submittedName>
</protein>
<dbReference type="Proteomes" id="UP000596742">
    <property type="component" value="Unassembled WGS sequence"/>
</dbReference>
<organism evidence="1 2">
    <name type="scientific">Mytilus galloprovincialis</name>
    <name type="common">Mediterranean mussel</name>
    <dbReference type="NCBI Taxonomy" id="29158"/>
    <lineage>
        <taxon>Eukaryota</taxon>
        <taxon>Metazoa</taxon>
        <taxon>Spiralia</taxon>
        <taxon>Lophotrochozoa</taxon>
        <taxon>Mollusca</taxon>
        <taxon>Bivalvia</taxon>
        <taxon>Autobranchia</taxon>
        <taxon>Pteriomorphia</taxon>
        <taxon>Mytilida</taxon>
        <taxon>Mytiloidea</taxon>
        <taxon>Mytilidae</taxon>
        <taxon>Mytilinae</taxon>
        <taxon>Mytilus</taxon>
    </lineage>
</organism>
<keyword evidence="2" id="KW-1185">Reference proteome</keyword>
<sequence>MVDTCPSFADNKTMYICEKKNDELIDKIQNSPVTSTRNNLIYRNIYCALCHNETKENLINWKLEIQCTDFADFNFLSSYEEILNTVNAKRCNIGFHTDIPTRDLPICNSVDEIRVQKCNITGTWKKYDSDIQKACETYNQKSFLFFKNIFCVICNPPRNQDNIISQCNITGLWRHNDSNLEQACKMGMSSTIVLPFRNIYCYICNNGIVNHVNNDLVNFAMRNKCQLSSRPPKPVNPARRKGVEIMFNKSNVTRRWHRIDPDIKYVCENMNTSTFSTIFCLIWHPNRHNETLISSCNMTLKSSMYDFNTIEHLCLTLPAIANVAPYKNELCRQYNEYSYFFSRSHIITTHRPPPNGLPSFRVLFTLQLTSYENKLDSSNESSCDDVFIQETVRTLNFISIYSKS</sequence>
<evidence type="ECO:0000313" key="1">
    <source>
        <dbReference type="EMBL" id="VDI39782.1"/>
    </source>
</evidence>
<comment type="caution">
    <text evidence="1">The sequence shown here is derived from an EMBL/GenBank/DDBJ whole genome shotgun (WGS) entry which is preliminary data.</text>
</comment>